<feature type="transmembrane region" description="Helical" evidence="8">
    <location>
        <begin position="7"/>
        <end position="28"/>
    </location>
</feature>
<evidence type="ECO:0000256" key="5">
    <source>
        <dbReference type="ARBA" id="ARBA00022989"/>
    </source>
</evidence>
<dbReference type="InterPro" id="IPR022837">
    <property type="entry name" value="MsrQ-like"/>
</dbReference>
<keyword evidence="8" id="KW-1003">Cell membrane</keyword>
<sequence length="192" mass="21947">MLKSSSLLRAFLHVLLLWPLLWLVYRVIAGDIGTDPAESIVRYLGFTGACMLWACLAITPLRLISGNPSWVSYRRALGLWAFFYTSLHLAAFLIVWAGLDLDIIIEEITKRLYVYIGLAAWLLLLPLAVTSTKASRRKLGRRWVVLHKLIYPSAVLAVVHMLWLAKLDYLQPALFAVMLFLLLLMRRNPKRN</sequence>
<comment type="similarity">
    <text evidence="8">Belongs to the MsrQ family.</text>
</comment>
<comment type="subunit">
    <text evidence="8">Heterodimer of a catalytic subunit (MsrP) and a heme-binding subunit (MsrQ).</text>
</comment>
<evidence type="ECO:0000313" key="11">
    <source>
        <dbReference type="Proteomes" id="UP000235116"/>
    </source>
</evidence>
<feature type="transmembrane region" description="Helical" evidence="8">
    <location>
        <begin position="169"/>
        <end position="185"/>
    </location>
</feature>
<dbReference type="Pfam" id="PF01794">
    <property type="entry name" value="Ferric_reduct"/>
    <property type="match status" value="1"/>
</dbReference>
<dbReference type="GO" id="GO:0020037">
    <property type="term" value="F:heme binding"/>
    <property type="evidence" value="ECO:0007669"/>
    <property type="project" value="UniProtKB-UniRule"/>
</dbReference>
<dbReference type="PANTHER" id="PTHR36964:SF1">
    <property type="entry name" value="PROTEIN-METHIONINE-SULFOXIDE REDUCTASE HEME-BINDING SUBUNIT MSRQ"/>
    <property type="match status" value="1"/>
</dbReference>
<dbReference type="GO" id="GO:0010181">
    <property type="term" value="F:FMN binding"/>
    <property type="evidence" value="ECO:0007669"/>
    <property type="project" value="UniProtKB-UniRule"/>
</dbReference>
<dbReference type="GO" id="GO:0009055">
    <property type="term" value="F:electron transfer activity"/>
    <property type="evidence" value="ECO:0007669"/>
    <property type="project" value="UniProtKB-UniRule"/>
</dbReference>
<comment type="function">
    <text evidence="8">Part of the MsrPQ system that repairs oxidized periplasmic proteins containing methionine sulfoxide residues (Met-O), using respiratory chain electrons. Thus protects these proteins from oxidative-stress damage caused by reactive species of oxygen and chlorine generated by the host defense mechanisms. MsrPQ is essential for the maintenance of envelope integrity under bleach stress, rescuing a wide series of structurally unrelated periplasmic proteins from methionine oxidation. MsrQ provides electrons for reduction to the reductase catalytic subunit MsrP, using the quinone pool of the respiratory chain.</text>
</comment>
<evidence type="ECO:0000313" key="10">
    <source>
        <dbReference type="EMBL" id="AUM11936.1"/>
    </source>
</evidence>
<accession>A0A2K9LHT8</accession>
<evidence type="ECO:0000256" key="8">
    <source>
        <dbReference type="HAMAP-Rule" id="MF_01207"/>
    </source>
</evidence>
<dbReference type="KEGG" id="kak:Kalk_05650"/>
<gene>
    <name evidence="8" type="primary">msrQ</name>
    <name evidence="10" type="ORF">Kalk_05650</name>
</gene>
<organism evidence="10 11">
    <name type="scientific">Ketobacter alkanivorans</name>
    <dbReference type="NCBI Taxonomy" id="1917421"/>
    <lineage>
        <taxon>Bacteria</taxon>
        <taxon>Pseudomonadati</taxon>
        <taxon>Pseudomonadota</taxon>
        <taxon>Gammaproteobacteria</taxon>
        <taxon>Pseudomonadales</taxon>
        <taxon>Ketobacteraceae</taxon>
        <taxon>Ketobacter</taxon>
    </lineage>
</organism>
<dbReference type="GO" id="GO:0016679">
    <property type="term" value="F:oxidoreductase activity, acting on diphenols and related substances as donors"/>
    <property type="evidence" value="ECO:0007669"/>
    <property type="project" value="TreeGrafter"/>
</dbReference>
<dbReference type="AlphaFoldDB" id="A0A2K9LHT8"/>
<keyword evidence="5 8" id="KW-1133">Transmembrane helix</keyword>
<dbReference type="PANTHER" id="PTHR36964">
    <property type="entry name" value="PROTEIN-METHIONINE-SULFOXIDE REDUCTASE HEME-BINDING SUBUNIT MSRQ"/>
    <property type="match status" value="1"/>
</dbReference>
<keyword evidence="4 8" id="KW-0812">Transmembrane</keyword>
<keyword evidence="2 8" id="KW-0813">Transport</keyword>
<keyword evidence="3 8" id="KW-0349">Heme</keyword>
<dbReference type="GO" id="GO:0046872">
    <property type="term" value="F:metal ion binding"/>
    <property type="evidence" value="ECO:0007669"/>
    <property type="project" value="UniProtKB-KW"/>
</dbReference>
<dbReference type="RefSeq" id="WP_101893274.1">
    <property type="nucleotide sequence ID" value="NZ_CP022684.1"/>
</dbReference>
<keyword evidence="7 8" id="KW-0472">Membrane</keyword>
<feature type="transmembrane region" description="Helical" evidence="8">
    <location>
        <begin position="76"/>
        <end position="97"/>
    </location>
</feature>
<reference evidence="11" key="1">
    <citation type="submission" date="2017-08" db="EMBL/GenBank/DDBJ databases">
        <title>Direct submision.</title>
        <authorList>
            <person name="Kim S.-J."/>
            <person name="Rhee S.-K."/>
        </authorList>
    </citation>
    <scope>NUCLEOTIDE SEQUENCE [LARGE SCALE GENOMIC DNA]</scope>
    <source>
        <strain evidence="11">GI5</strain>
    </source>
</reference>
<evidence type="ECO:0000256" key="2">
    <source>
        <dbReference type="ARBA" id="ARBA00022448"/>
    </source>
</evidence>
<comment type="cofactor">
    <cofactor evidence="8">
        <name>FMN</name>
        <dbReference type="ChEBI" id="CHEBI:58210"/>
    </cofactor>
    <text evidence="8">Binds 1 FMN per subunit.</text>
</comment>
<dbReference type="Proteomes" id="UP000235116">
    <property type="component" value="Chromosome"/>
</dbReference>
<comment type="cofactor">
    <cofactor evidence="8">
        <name>heme b</name>
        <dbReference type="ChEBI" id="CHEBI:60344"/>
    </cofactor>
    <text evidence="8">Binds 1 heme b (iron(II)-protoporphyrin IX) group per subunit.</text>
</comment>
<dbReference type="HAMAP" id="MF_01207">
    <property type="entry name" value="MsrQ"/>
    <property type="match status" value="1"/>
</dbReference>
<dbReference type="GO" id="GO:0005886">
    <property type="term" value="C:plasma membrane"/>
    <property type="evidence" value="ECO:0007669"/>
    <property type="project" value="UniProtKB-SubCell"/>
</dbReference>
<keyword evidence="8" id="KW-0479">Metal-binding</keyword>
<evidence type="ECO:0000259" key="9">
    <source>
        <dbReference type="Pfam" id="PF01794"/>
    </source>
</evidence>
<feature type="transmembrane region" description="Helical" evidence="8">
    <location>
        <begin position="143"/>
        <end position="163"/>
    </location>
</feature>
<keyword evidence="8" id="KW-0288">FMN</keyword>
<evidence type="ECO:0000256" key="3">
    <source>
        <dbReference type="ARBA" id="ARBA00022617"/>
    </source>
</evidence>
<comment type="subcellular location">
    <subcellularLocation>
        <location evidence="8">Cell membrane</location>
        <topology evidence="8">Multi-pass membrane protein</topology>
    </subcellularLocation>
    <subcellularLocation>
        <location evidence="1">Membrane</location>
        <topology evidence="1">Multi-pass membrane protein</topology>
    </subcellularLocation>
</comment>
<feature type="domain" description="Ferric oxidoreductase" evidence="9">
    <location>
        <begin position="45"/>
        <end position="158"/>
    </location>
</feature>
<feature type="transmembrane region" description="Helical" evidence="8">
    <location>
        <begin position="40"/>
        <end position="64"/>
    </location>
</feature>
<dbReference type="OrthoDB" id="9788328at2"/>
<evidence type="ECO:0000256" key="4">
    <source>
        <dbReference type="ARBA" id="ARBA00022692"/>
    </source>
</evidence>
<evidence type="ECO:0000256" key="7">
    <source>
        <dbReference type="ARBA" id="ARBA00023136"/>
    </source>
</evidence>
<dbReference type="InterPro" id="IPR013130">
    <property type="entry name" value="Fe3_Rdtase_TM_dom"/>
</dbReference>
<keyword evidence="11" id="KW-1185">Reference proteome</keyword>
<evidence type="ECO:0000256" key="1">
    <source>
        <dbReference type="ARBA" id="ARBA00004141"/>
    </source>
</evidence>
<evidence type="ECO:0000256" key="6">
    <source>
        <dbReference type="ARBA" id="ARBA00023004"/>
    </source>
</evidence>
<feature type="transmembrane region" description="Helical" evidence="8">
    <location>
        <begin position="112"/>
        <end position="131"/>
    </location>
</feature>
<dbReference type="EMBL" id="CP022684">
    <property type="protein sequence ID" value="AUM11936.1"/>
    <property type="molecule type" value="Genomic_DNA"/>
</dbReference>
<keyword evidence="8" id="KW-0285">Flavoprotein</keyword>
<protein>
    <recommendedName>
        <fullName evidence="8">Protein-methionine-sulfoxide reductase heme-binding subunit MsrQ</fullName>
    </recommendedName>
    <alternativeName>
        <fullName evidence="8">Flavocytochrome MsrQ</fullName>
    </alternativeName>
</protein>
<keyword evidence="6 8" id="KW-0408">Iron</keyword>
<keyword evidence="8" id="KW-0249">Electron transport</keyword>
<proteinExistence type="inferred from homology"/>
<name>A0A2K9LHT8_9GAMM</name>
<dbReference type="GO" id="GO:0030091">
    <property type="term" value="P:protein repair"/>
    <property type="evidence" value="ECO:0007669"/>
    <property type="project" value="UniProtKB-UniRule"/>
</dbReference>